<dbReference type="Pfam" id="PF13450">
    <property type="entry name" value="NAD_binding_8"/>
    <property type="match status" value="1"/>
</dbReference>
<evidence type="ECO:0000313" key="1">
    <source>
        <dbReference type="EMBL" id="UOE18401.1"/>
    </source>
</evidence>
<dbReference type="Gene3D" id="3.90.660.50">
    <property type="match status" value="1"/>
</dbReference>
<dbReference type="InterPro" id="IPR036188">
    <property type="entry name" value="FAD/NAD-bd_sf"/>
</dbReference>
<accession>A0A399G1E5</accession>
<organism evidence="1 2">
    <name type="scientific">Thermobifida halotolerans</name>
    <dbReference type="NCBI Taxonomy" id="483545"/>
    <lineage>
        <taxon>Bacteria</taxon>
        <taxon>Bacillati</taxon>
        <taxon>Actinomycetota</taxon>
        <taxon>Actinomycetes</taxon>
        <taxon>Streptosporangiales</taxon>
        <taxon>Nocardiopsidaceae</taxon>
        <taxon>Thermobifida</taxon>
    </lineage>
</organism>
<reference evidence="1" key="1">
    <citation type="submission" date="2020-10" db="EMBL/GenBank/DDBJ databases">
        <title>De novo genome project of the cellulose decomposer Thermobifida halotolerans type strain.</title>
        <authorList>
            <person name="Nagy I."/>
            <person name="Horvath B."/>
            <person name="Kukolya J."/>
            <person name="Nagy I."/>
            <person name="Orsini M."/>
        </authorList>
    </citation>
    <scope>NUCLEOTIDE SEQUENCE</scope>
    <source>
        <strain evidence="1">DSM 44931</strain>
    </source>
</reference>
<proteinExistence type="predicted"/>
<dbReference type="PANTHER" id="PTHR43734:SF1">
    <property type="entry name" value="PHYTOENE DESATURASE"/>
    <property type="match status" value="1"/>
</dbReference>
<dbReference type="RefSeq" id="WP_068688214.1">
    <property type="nucleotide sequence ID" value="NZ_CP063196.1"/>
</dbReference>
<gene>
    <name evidence="1" type="ORF">NI17_016430</name>
</gene>
<dbReference type="Gene3D" id="3.50.50.60">
    <property type="entry name" value="FAD/NAD(P)-binding domain"/>
    <property type="match status" value="1"/>
</dbReference>
<sequence>MNTITVIGGGISGLTAAIASAEQGADVTLFEAHRTPGGRARSTAAPHVANDGPHVLYCDGAPFSWLAERGLVQPFVRPGLRELSRIRLRHEGRITGRPPSGLLRAAARRRAAAPVDRDFASWGTELFGAEGVRAVSGLLGVVTYDADPGRLSAAFVWERFGRAAAPRYPTARYVVGGWQAMVDRMVERARALGVRVETGTRVDRLPSDGPTIVATSLDAARTLLDDDSLRWESGRSLLVDLGLRSRRGEPYLVFDLDEGGFVGRYSQPDPSLAPAGEDLVQAQMPVRPGESRSDVRARLERLVDAALPGWRDRVTWRRDQMMAGRSGALDLPGRSWRDRPAVDRGDGVYLAGDMVAAPGLLGEVSITSALTAVRAALGRSAARVA</sequence>
<dbReference type="PANTHER" id="PTHR43734">
    <property type="entry name" value="PHYTOENE DESATURASE"/>
    <property type="match status" value="1"/>
</dbReference>
<evidence type="ECO:0000313" key="2">
    <source>
        <dbReference type="Proteomes" id="UP000265719"/>
    </source>
</evidence>
<dbReference type="KEGG" id="thao:NI17_016430"/>
<name>A0A399G1E5_9ACTN</name>
<dbReference type="PRINTS" id="PR00411">
    <property type="entry name" value="PNDRDTASEI"/>
</dbReference>
<protein>
    <submittedName>
        <fullName evidence="1">FAD-dependent oxidoreductase</fullName>
    </submittedName>
</protein>
<dbReference type="SUPFAM" id="SSF51905">
    <property type="entry name" value="FAD/NAD(P)-binding domain"/>
    <property type="match status" value="1"/>
</dbReference>
<dbReference type="Proteomes" id="UP000265719">
    <property type="component" value="Chromosome"/>
</dbReference>
<dbReference type="AlphaFoldDB" id="A0A399G1E5"/>
<dbReference type="OrthoDB" id="5501831at2"/>
<dbReference type="EMBL" id="CP063196">
    <property type="protein sequence ID" value="UOE18401.1"/>
    <property type="molecule type" value="Genomic_DNA"/>
</dbReference>
<keyword evidence="2" id="KW-1185">Reference proteome</keyword>